<sequence length="812" mass="83776">MATLTSQLVIELLDRVTSPARQAASALAGISTRIRENNGLPMTFGDRLNAAITRNNRALATARGGLVDAAASFYALREAIGGPIAAASEFESAMADVRKVVDFPTPEGFSQFQQDLFALSRDIPIAVTGLAEIAAAAGQAGIAGQDLIRFIDAAARIGVAFDISADQAGASMANLMTALGLTIDETVSLADAMNHLSNSQASSAADILDVVRRVGAQATLFGFSAEETSAFASAMLAAGAQSEVAATSFRNMGAALTRGSAATRAQREAFQELGLDAEAVARRMQEDAVGTTLDVLRRISQIPREQQAAISSQLFGNEARALGPLLTNLGLVEDTLGMVGDRANYAGSAFAEFEARNNTFQANMQRFQNVLTELQVTIGNALMPAITSLAEAITPLIMRISELAAAYPEVTLAVVGATAAVIAFKGAMSALQFAGLLGRGGVLSMIAAGYNTIGRAAIGARTAATEMIGLQSALASMGGQPLGTLGRLRAGLTGIVLAVPGVGALSSGIAAIGAAVTTISAPVWATFAAVAAAVAAAGFTIYRYWDRITATLSGVGQAISERLQGPLDWLGEKLSFLTPITDAISGAFSGLGSALGAAVDAITGFFRSGIFEQEVLSEEEQARIAQNAANLTGRLIDGFAGLVTGLYDKGLEAIQALWDGMVAKFEELIAWIRGIPSRIVEAIGNIDLTNIIRWPSMPAWLGGGGEAPAVAVDEFSGVDGTRAAGGPISRGGTYLVGERGPELITANRNGYVNPAGSMGGAGPVEVSVNVPITITGATADPQQLAAEITRQLRDQIREAFRGVYADTGLRFA</sequence>
<name>A0A0N7LSW6_9RHOB</name>
<feature type="domain" description="Phage tail tape measure protein" evidence="3">
    <location>
        <begin position="116"/>
        <end position="316"/>
    </location>
</feature>
<dbReference type="RefSeq" id="WP_058122353.1">
    <property type="nucleotide sequence ID" value="NZ_CYRX01000008.1"/>
</dbReference>
<feature type="transmembrane region" description="Helical" evidence="2">
    <location>
        <begin position="523"/>
        <end position="545"/>
    </location>
</feature>
<reference evidence="4 5" key="1">
    <citation type="submission" date="2015-09" db="EMBL/GenBank/DDBJ databases">
        <authorList>
            <consortium name="Swine Surveillance"/>
        </authorList>
    </citation>
    <scope>NUCLEOTIDE SEQUENCE [LARGE SCALE GENOMIC DNA]</scope>
    <source>
        <strain evidence="4 5">CECT 5294</strain>
    </source>
</reference>
<dbReference type="PANTHER" id="PTHR37813:SF1">
    <property type="entry name" value="FELS-2 PROPHAGE PROTEIN"/>
    <property type="match status" value="1"/>
</dbReference>
<keyword evidence="1" id="KW-1188">Viral release from host cell</keyword>
<proteinExistence type="predicted"/>
<evidence type="ECO:0000313" key="5">
    <source>
        <dbReference type="Proteomes" id="UP000051298"/>
    </source>
</evidence>
<feature type="transmembrane region" description="Helical" evidence="2">
    <location>
        <begin position="495"/>
        <end position="517"/>
    </location>
</feature>
<dbReference type="EMBL" id="CYRX01000008">
    <property type="protein sequence ID" value="CUH59042.1"/>
    <property type="molecule type" value="Genomic_DNA"/>
</dbReference>
<keyword evidence="2" id="KW-0472">Membrane</keyword>
<keyword evidence="2" id="KW-0812">Transmembrane</keyword>
<evidence type="ECO:0000256" key="2">
    <source>
        <dbReference type="SAM" id="Phobius"/>
    </source>
</evidence>
<organism evidence="4 5">
    <name type="scientific">Thalassobacter stenotrophicus</name>
    <dbReference type="NCBI Taxonomy" id="266809"/>
    <lineage>
        <taxon>Bacteria</taxon>
        <taxon>Pseudomonadati</taxon>
        <taxon>Pseudomonadota</taxon>
        <taxon>Alphaproteobacteria</taxon>
        <taxon>Rhodobacterales</taxon>
        <taxon>Roseobacteraceae</taxon>
        <taxon>Thalassobacter</taxon>
    </lineage>
</organism>
<accession>A0A0N7LSW6</accession>
<evidence type="ECO:0000313" key="4">
    <source>
        <dbReference type="EMBL" id="CUH59042.1"/>
    </source>
</evidence>
<protein>
    <submittedName>
        <fullName evidence="4">Phage tail tape measure protein, TP901 family, core region</fullName>
    </submittedName>
</protein>
<gene>
    <name evidence="4" type="ORF">THS5294_00323</name>
</gene>
<dbReference type="PANTHER" id="PTHR37813">
    <property type="entry name" value="FELS-2 PROPHAGE PROTEIN"/>
    <property type="match status" value="1"/>
</dbReference>
<dbReference type="Proteomes" id="UP000051298">
    <property type="component" value="Unassembled WGS sequence"/>
</dbReference>
<dbReference type="Pfam" id="PF10145">
    <property type="entry name" value="PhageMin_Tail"/>
    <property type="match status" value="1"/>
</dbReference>
<dbReference type="AlphaFoldDB" id="A0A0N7LSW6"/>
<dbReference type="InterPro" id="IPR010090">
    <property type="entry name" value="Phage_tape_meas"/>
</dbReference>
<dbReference type="NCBIfam" id="TIGR01760">
    <property type="entry name" value="tape_meas_TP901"/>
    <property type="match status" value="1"/>
</dbReference>
<evidence type="ECO:0000256" key="1">
    <source>
        <dbReference type="ARBA" id="ARBA00022612"/>
    </source>
</evidence>
<keyword evidence="2" id="KW-1133">Transmembrane helix</keyword>
<evidence type="ECO:0000259" key="3">
    <source>
        <dbReference type="Pfam" id="PF10145"/>
    </source>
</evidence>